<dbReference type="PROSITE" id="PS50850">
    <property type="entry name" value="MFS"/>
    <property type="match status" value="1"/>
</dbReference>
<dbReference type="RefSeq" id="WP_002924228.1">
    <property type="nucleotide sequence ID" value="NZ_AP028342.1"/>
</dbReference>
<dbReference type="OMA" id="AFQVGIM"/>
<organism evidence="6">
    <name type="scientific">Campylobacter jejuni</name>
    <dbReference type="NCBI Taxonomy" id="197"/>
    <lineage>
        <taxon>Bacteria</taxon>
        <taxon>Pseudomonadati</taxon>
        <taxon>Campylobacterota</taxon>
        <taxon>Epsilonproteobacteria</taxon>
        <taxon>Campylobacterales</taxon>
        <taxon>Campylobacteraceae</taxon>
        <taxon>Campylobacter</taxon>
    </lineage>
</organism>
<dbReference type="PANTHER" id="PTHR43124">
    <property type="entry name" value="PURINE EFFLUX PUMP PBUE"/>
    <property type="match status" value="1"/>
</dbReference>
<evidence type="ECO:0000313" key="6">
    <source>
        <dbReference type="EMBL" id="AAM00844.1"/>
    </source>
</evidence>
<accession>Q8RN32</accession>
<dbReference type="InterPro" id="IPR020846">
    <property type="entry name" value="MFS_dom"/>
</dbReference>
<evidence type="ECO:0000256" key="5">
    <source>
        <dbReference type="ARBA" id="ARBA00023136"/>
    </source>
</evidence>
<dbReference type="GO" id="GO:0005886">
    <property type="term" value="C:plasma membrane"/>
    <property type="evidence" value="ECO:0007669"/>
    <property type="project" value="UniProtKB-SubCell"/>
</dbReference>
<dbReference type="Gene3D" id="1.20.1250.20">
    <property type="entry name" value="MFS general substrate transporter like domains"/>
    <property type="match status" value="2"/>
</dbReference>
<sequence>MKNLNKASSTQIILVFCLGVFGILSTELGMMGIIPIVSQNFSVSISDAGWCASIFALVITFCAPIVPLLCANFNPKKLMLICLAVFILSSLTSAFVSEFWQLLILRAIPAFFHPIYIALALSMVANLVEDKKEIPKATAKIFAAVSAGMVLGVPMTSYFGGNFSFKMAMLFFVFLNTLSFIATLFFVPDFKKVNSVKISKQLLILRYPLLWISILCVICINAGIWGFYSYFSDFLHSVGKMNFTLISIVLAIYGFSNIIGNYIAGKTLVKNANFTLILTPLIMIGFYILLFSFYSEIILIIFAFILGILAGVMNNGTHFMISYPFPKAANFSNGLFISVANIGLSTGTAICGLVISLSDTRYIIVNTIVLLILGIIMIFVRSRIEKMKLRF</sequence>
<dbReference type="InterPro" id="IPR050189">
    <property type="entry name" value="MFS_Efflux_Transporters"/>
</dbReference>
<evidence type="ECO:0000256" key="3">
    <source>
        <dbReference type="ARBA" id="ARBA00022692"/>
    </source>
</evidence>
<evidence type="ECO:0000256" key="1">
    <source>
        <dbReference type="ARBA" id="ARBA00004651"/>
    </source>
</evidence>
<dbReference type="CDD" id="cd17324">
    <property type="entry name" value="MFS_NepI_like"/>
    <property type="match status" value="1"/>
</dbReference>
<keyword evidence="5" id="KW-0472">Membrane</keyword>
<dbReference type="InterPro" id="IPR011701">
    <property type="entry name" value="MFS"/>
</dbReference>
<name>Q8RN32_CAMJU</name>
<comment type="subcellular location">
    <subcellularLocation>
        <location evidence="1">Cell membrane</location>
        <topology evidence="1">Multi-pass membrane protein</topology>
    </subcellularLocation>
</comment>
<reference evidence="6" key="1">
    <citation type="journal article" date="2005" name="Microbiology">
        <title>Diversity within the Campylobacter jejuni type I restriction-modification loci.</title>
        <authorList>
            <person name="Miller W.G."/>
            <person name="Pearson B.M."/>
            <person name="Wells J.M."/>
            <person name="Parker C.T."/>
            <person name="Kapitonov V.V."/>
            <person name="Mandrell R.E."/>
        </authorList>
    </citation>
    <scope>NUCLEOTIDE SEQUENCE</scope>
    <source>
        <strain evidence="6">RM1221</strain>
    </source>
</reference>
<dbReference type="SUPFAM" id="SSF103473">
    <property type="entry name" value="MFS general substrate transporter"/>
    <property type="match status" value="1"/>
</dbReference>
<dbReference type="GO" id="GO:0022857">
    <property type="term" value="F:transmembrane transporter activity"/>
    <property type="evidence" value="ECO:0007669"/>
    <property type="project" value="InterPro"/>
</dbReference>
<dbReference type="PANTHER" id="PTHR43124:SF3">
    <property type="entry name" value="CHLORAMPHENICOL EFFLUX PUMP RV0191"/>
    <property type="match status" value="1"/>
</dbReference>
<keyword evidence="2" id="KW-1003">Cell membrane</keyword>
<proteinExistence type="predicted"/>
<dbReference type="EMBL" id="AF486549">
    <property type="protein sequence ID" value="AAM00844.1"/>
    <property type="molecule type" value="Genomic_DNA"/>
</dbReference>
<keyword evidence="4" id="KW-1133">Transmembrane helix</keyword>
<keyword evidence="3" id="KW-0812">Transmembrane</keyword>
<dbReference type="InterPro" id="IPR036259">
    <property type="entry name" value="MFS_trans_sf"/>
</dbReference>
<evidence type="ECO:0000256" key="4">
    <source>
        <dbReference type="ARBA" id="ARBA00022989"/>
    </source>
</evidence>
<dbReference type="PATRIC" id="fig|197.5230.peg.201"/>
<protein>
    <submittedName>
        <fullName evidence="6">Uncharacterized protein</fullName>
    </submittedName>
</protein>
<dbReference type="Pfam" id="PF07690">
    <property type="entry name" value="MFS_1"/>
    <property type="match status" value="1"/>
</dbReference>
<evidence type="ECO:0000256" key="2">
    <source>
        <dbReference type="ARBA" id="ARBA00022475"/>
    </source>
</evidence>
<dbReference type="AlphaFoldDB" id="Q8RN32"/>